<accession>A0AAV2NBJ5</accession>
<organism evidence="2 3">
    <name type="scientific">Lasius platythorax</name>
    <dbReference type="NCBI Taxonomy" id="488582"/>
    <lineage>
        <taxon>Eukaryota</taxon>
        <taxon>Metazoa</taxon>
        <taxon>Ecdysozoa</taxon>
        <taxon>Arthropoda</taxon>
        <taxon>Hexapoda</taxon>
        <taxon>Insecta</taxon>
        <taxon>Pterygota</taxon>
        <taxon>Neoptera</taxon>
        <taxon>Endopterygota</taxon>
        <taxon>Hymenoptera</taxon>
        <taxon>Apocrita</taxon>
        <taxon>Aculeata</taxon>
        <taxon>Formicoidea</taxon>
        <taxon>Formicidae</taxon>
        <taxon>Formicinae</taxon>
        <taxon>Lasius</taxon>
        <taxon>Lasius</taxon>
    </lineage>
</organism>
<protein>
    <submittedName>
        <fullName evidence="2">Uncharacterized protein</fullName>
    </submittedName>
</protein>
<dbReference type="AlphaFoldDB" id="A0AAV2NBJ5"/>
<dbReference type="Proteomes" id="UP001497644">
    <property type="component" value="Chromosome 12"/>
</dbReference>
<reference evidence="2" key="1">
    <citation type="submission" date="2024-04" db="EMBL/GenBank/DDBJ databases">
        <authorList>
            <consortium name="Molecular Ecology Group"/>
        </authorList>
    </citation>
    <scope>NUCLEOTIDE SEQUENCE</scope>
</reference>
<evidence type="ECO:0000313" key="2">
    <source>
        <dbReference type="EMBL" id="CAL1677042.1"/>
    </source>
</evidence>
<feature type="region of interest" description="Disordered" evidence="1">
    <location>
        <begin position="1"/>
        <end position="20"/>
    </location>
</feature>
<sequence>MAVEMQTSHRPYGRQSFMAGPPSKQLGLSLTVRSEQARCKFCFEYTRN</sequence>
<name>A0AAV2NBJ5_9HYME</name>
<evidence type="ECO:0000256" key="1">
    <source>
        <dbReference type="SAM" id="MobiDB-lite"/>
    </source>
</evidence>
<gene>
    <name evidence="2" type="ORF">LPLAT_LOCUS3116</name>
</gene>
<proteinExistence type="predicted"/>
<evidence type="ECO:0000313" key="3">
    <source>
        <dbReference type="Proteomes" id="UP001497644"/>
    </source>
</evidence>
<dbReference type="EMBL" id="OZ034835">
    <property type="protein sequence ID" value="CAL1677042.1"/>
    <property type="molecule type" value="Genomic_DNA"/>
</dbReference>
<keyword evidence="3" id="KW-1185">Reference proteome</keyword>